<reference evidence="2" key="1">
    <citation type="journal article" date="2011" name="FEMS Microbiol. Lett.">
        <title>Genetic analysis of the capsular polysaccharide synthesis locus in 15 Streptococcus suis serotypes.</title>
        <authorList>
            <person name="Wang K."/>
            <person name="Fan W."/>
            <person name="Cai L."/>
            <person name="Huang B."/>
            <person name="Lu C."/>
        </authorList>
    </citation>
    <scope>NUCLEOTIDE SEQUENCE</scope>
    <source>
        <strain evidence="2">4417</strain>
    </source>
</reference>
<reference evidence="3" key="2">
    <citation type="journal article" date="2013" name="Appl. Environ. Microbiol.">
        <title>Genetic analysis of capsular polysaccharide synthesis gene clusters from all serotypes of Streptococcus suis: potential mechanisms for generation of capsular variation.</title>
        <authorList>
            <person name="Okura M."/>
            <person name="Takamatsu D."/>
            <person name="Maruyama F."/>
            <person name="Nozawa T."/>
            <person name="Nakagawa I."/>
            <person name="Osaki M."/>
            <person name="Sekizaki T."/>
            <person name="Gottschalk M."/>
            <person name="Kumagai Y."/>
            <person name="Hamada S."/>
        </authorList>
    </citation>
    <scope>NUCLEOTIDE SEQUENCE</scope>
    <source>
        <strain evidence="3">4417</strain>
    </source>
</reference>
<name>G8DU25_STRSU</name>
<accession>G8DU25</accession>
<protein>
    <submittedName>
        <fullName evidence="2">Transposase</fullName>
    </submittedName>
</protein>
<dbReference type="EMBL" id="BR001007">
    <property type="protein sequence ID" value="FAA00989.1"/>
    <property type="molecule type" value="Genomic_DNA"/>
</dbReference>
<dbReference type="AlphaFoldDB" id="G8DU25"/>
<keyword evidence="1" id="KW-0472">Membrane</keyword>
<sequence>MGLVDAVEILHIVVSVNRYIVWKNFLVNVFRGFILFIYFLLFSLLLLNLMKVVLSVIILDIASFK</sequence>
<evidence type="ECO:0000256" key="1">
    <source>
        <dbReference type="SAM" id="Phobius"/>
    </source>
</evidence>
<gene>
    <name evidence="2" type="primary">tnp3</name>
    <name evidence="3" type="synonym">cps10S</name>
</gene>
<organism evidence="2">
    <name type="scientific">Streptococcus suis</name>
    <dbReference type="NCBI Taxonomy" id="1307"/>
    <lineage>
        <taxon>Bacteria</taxon>
        <taxon>Bacillati</taxon>
        <taxon>Bacillota</taxon>
        <taxon>Bacilli</taxon>
        <taxon>Lactobacillales</taxon>
        <taxon>Streptococcaceae</taxon>
        <taxon>Streptococcus</taxon>
    </lineage>
</organism>
<evidence type="ECO:0000313" key="2">
    <source>
        <dbReference type="EMBL" id="AEH57526.1"/>
    </source>
</evidence>
<keyword evidence="1" id="KW-0812">Transmembrane</keyword>
<dbReference type="EMBL" id="JF273652">
    <property type="protein sequence ID" value="AEH57526.1"/>
    <property type="molecule type" value="Genomic_DNA"/>
</dbReference>
<proteinExistence type="predicted"/>
<evidence type="ECO:0000313" key="3">
    <source>
        <dbReference type="EMBL" id="FAA00989.1"/>
    </source>
</evidence>
<feature type="transmembrane region" description="Helical" evidence="1">
    <location>
        <begin position="33"/>
        <end position="59"/>
    </location>
</feature>
<keyword evidence="1" id="KW-1133">Transmembrane helix</keyword>